<dbReference type="GO" id="GO:0008289">
    <property type="term" value="F:lipid binding"/>
    <property type="evidence" value="ECO:0007669"/>
    <property type="project" value="UniProtKB-KW"/>
</dbReference>
<organism evidence="3 4">
    <name type="scientific">Clostridium paraputrificum</name>
    <dbReference type="NCBI Taxonomy" id="29363"/>
    <lineage>
        <taxon>Bacteria</taxon>
        <taxon>Bacillati</taxon>
        <taxon>Bacillota</taxon>
        <taxon>Clostridia</taxon>
        <taxon>Eubacteriales</taxon>
        <taxon>Clostridiaceae</taxon>
        <taxon>Clostridium</taxon>
    </lineage>
</organism>
<reference evidence="3 4" key="1">
    <citation type="submission" date="2016-06" db="EMBL/GenBank/DDBJ databases">
        <authorList>
            <person name="Kjaerup R.B."/>
            <person name="Dalgaard T.S."/>
            <person name="Juul-Madsen H.R."/>
        </authorList>
    </citation>
    <scope>NUCLEOTIDE SEQUENCE [LARGE SCALE GENOMIC DNA]</scope>
    <source>
        <strain evidence="3 4">373-A1</strain>
    </source>
</reference>
<evidence type="ECO:0000313" key="3">
    <source>
        <dbReference type="EMBL" id="OBY09496.1"/>
    </source>
</evidence>
<dbReference type="InterPro" id="IPR003797">
    <property type="entry name" value="DegV"/>
</dbReference>
<dbReference type="Pfam" id="PF02645">
    <property type="entry name" value="DegV"/>
    <property type="match status" value="1"/>
</dbReference>
<accession>A0A174IES9</accession>
<dbReference type="RefSeq" id="WP_027099307.1">
    <property type="nucleotide sequence ID" value="NZ_CABHIH010000001.1"/>
</dbReference>
<gene>
    <name evidence="3" type="ORF">CP373A1_15455</name>
</gene>
<dbReference type="EMBL" id="MAPZ01000031">
    <property type="protein sequence ID" value="OBY09496.1"/>
    <property type="molecule type" value="Genomic_DNA"/>
</dbReference>
<evidence type="ECO:0000256" key="2">
    <source>
        <dbReference type="ARBA" id="ARBA00023121"/>
    </source>
</evidence>
<keyword evidence="2" id="KW-0446">Lipid-binding</keyword>
<dbReference type="NCBIfam" id="TIGR00762">
    <property type="entry name" value="DegV"/>
    <property type="match status" value="1"/>
</dbReference>
<dbReference type="InterPro" id="IPR043168">
    <property type="entry name" value="DegV_C"/>
</dbReference>
<dbReference type="PANTHER" id="PTHR33434:SF3">
    <property type="entry name" value="DEGV DOMAIN-CONTAINING PROTEIN YITS"/>
    <property type="match status" value="1"/>
</dbReference>
<proteinExistence type="predicted"/>
<dbReference type="OrthoDB" id="9781230at2"/>
<dbReference type="AlphaFoldDB" id="A0A174IES9"/>
<dbReference type="Gene3D" id="3.30.1180.10">
    <property type="match status" value="1"/>
</dbReference>
<comment type="function">
    <text evidence="1">May bind long-chain fatty acids, such as palmitate, and may play a role in lipid transport or fatty acid metabolism.</text>
</comment>
<comment type="caution">
    <text evidence="3">The sequence shown here is derived from an EMBL/GenBank/DDBJ whole genome shotgun (WGS) entry which is preliminary data.</text>
</comment>
<dbReference type="InterPro" id="IPR050270">
    <property type="entry name" value="DegV_domain_contain"/>
</dbReference>
<evidence type="ECO:0000256" key="1">
    <source>
        <dbReference type="ARBA" id="ARBA00003238"/>
    </source>
</evidence>
<evidence type="ECO:0000313" key="4">
    <source>
        <dbReference type="Proteomes" id="UP000092714"/>
    </source>
</evidence>
<dbReference type="Gene3D" id="3.40.50.10170">
    <property type="match status" value="1"/>
</dbReference>
<dbReference type="eggNOG" id="COG1307">
    <property type="taxonomic scope" value="Bacteria"/>
</dbReference>
<dbReference type="Proteomes" id="UP000092714">
    <property type="component" value="Unassembled WGS sequence"/>
</dbReference>
<name>A0A174IES9_9CLOT</name>
<keyword evidence="4" id="KW-1185">Reference proteome</keyword>
<dbReference type="PROSITE" id="PS51482">
    <property type="entry name" value="DEGV"/>
    <property type="match status" value="1"/>
</dbReference>
<protein>
    <submittedName>
        <fullName evidence="3">Fatty acid-binding protein DegV</fullName>
    </submittedName>
</protein>
<dbReference type="SUPFAM" id="SSF82549">
    <property type="entry name" value="DAK1/DegV-like"/>
    <property type="match status" value="1"/>
</dbReference>
<dbReference type="GeneID" id="42777156"/>
<dbReference type="PANTHER" id="PTHR33434">
    <property type="entry name" value="DEGV DOMAIN-CONTAINING PROTEIN DR_1986-RELATED"/>
    <property type="match status" value="1"/>
</dbReference>
<sequence length="280" mass="31283">MQKIALVTDSSCDLGEKTRRDNNVEMLPFRIIYKDKEFLDQVNITHDELYKSLSEEIPTTSLPDLEYTENLVCRLKEEGYTDVIVITVSSRLSGTLNSIKLLVEDHKELNFHFYDSKTLGFPVGALVLEASLMIRAGLTPKEIIDKLHEVKTKLHAYVTLNTLEFLRKGGRIGRVAGAVGEILHLKPIISANEEGELYSWGKCRGRKQAISKLRSIIHERLENARCKVWILSGASHDEAVALYESVKSHTNISHISLEMIGATMGVHTGPGALGVCILEE</sequence>